<proteinExistence type="predicted"/>
<dbReference type="WBParaSite" id="JU765_v2.g9493.t1">
    <property type="protein sequence ID" value="JU765_v2.g9493.t1"/>
    <property type="gene ID" value="JU765_v2.g9493"/>
</dbReference>
<name>A0AC34RRU2_9BILA</name>
<evidence type="ECO:0000313" key="2">
    <source>
        <dbReference type="WBParaSite" id="JU765_v2.g9493.t1"/>
    </source>
</evidence>
<evidence type="ECO:0000313" key="1">
    <source>
        <dbReference type="Proteomes" id="UP000887576"/>
    </source>
</evidence>
<accession>A0AC34RRU2</accession>
<organism evidence="1 2">
    <name type="scientific">Panagrolaimus sp. JU765</name>
    <dbReference type="NCBI Taxonomy" id="591449"/>
    <lineage>
        <taxon>Eukaryota</taxon>
        <taxon>Metazoa</taxon>
        <taxon>Ecdysozoa</taxon>
        <taxon>Nematoda</taxon>
        <taxon>Chromadorea</taxon>
        <taxon>Rhabditida</taxon>
        <taxon>Tylenchina</taxon>
        <taxon>Panagrolaimomorpha</taxon>
        <taxon>Panagrolaimoidea</taxon>
        <taxon>Panagrolaimidae</taxon>
        <taxon>Panagrolaimus</taxon>
    </lineage>
</organism>
<dbReference type="Proteomes" id="UP000887576">
    <property type="component" value="Unplaced"/>
</dbReference>
<reference evidence="2" key="1">
    <citation type="submission" date="2022-11" db="UniProtKB">
        <authorList>
            <consortium name="WormBaseParasite"/>
        </authorList>
    </citation>
    <scope>IDENTIFICATION</scope>
</reference>
<sequence length="159" mass="17727">MFVIFILFFVSFVGKINAEIAATSTPAPLVPVLINLSTEEREQLETILLNQNLAIKDMNQQVDAFFESKSASLKSQYETMKKAFADSLKVLTDEHEKAIKSASPTAQVADAQIRAIANNETLTTLQQNRGILQVYLGQTPEVQQELNKYAIFKRTGKMS</sequence>
<protein>
    <submittedName>
        <fullName evidence="2">SXP/RAL-2 family protein Ani s 5-like cation-binding domain-containing protein</fullName>
    </submittedName>
</protein>